<dbReference type="AlphaFoldDB" id="A0AAQ4FF55"/>
<keyword evidence="2 4" id="KW-0175">Coiled coil</keyword>
<proteinExistence type="predicted"/>
<comment type="caution">
    <text evidence="7">The sequence shown here is derived from an EMBL/GenBank/DDBJ whole genome shotgun (WGS) entry which is preliminary data.</text>
</comment>
<dbReference type="PANTHER" id="PTHR15751:SF12">
    <property type="entry name" value="TRAFFICKING KINESIN-BINDING PROTEIN MILT"/>
    <property type="match status" value="1"/>
</dbReference>
<feature type="region of interest" description="Disordered" evidence="5">
    <location>
        <begin position="553"/>
        <end position="572"/>
    </location>
</feature>
<dbReference type="EMBL" id="JARKHS020003662">
    <property type="protein sequence ID" value="KAK8785335.1"/>
    <property type="molecule type" value="Genomic_DNA"/>
</dbReference>
<sequence length="716" mass="77682">MSVLSDCAKQNSESCPCLSALPPGATRESGEECCSSLGGLSTAWERLGCSGGGGGGGGGGLEPAGAPPSCAGGTRNAHTLTDLSCSGGAEVELVSLIEEQLPRYRLRADTLTEFGGYDKEDWSIIPSPCLPSPENLDLPPELIQETLNYFVVSGERVSQMTRTYSDPEALTRLLEEKERDLELAAHIGQGLLREKQQLVCRSDALEAELLQAQEALTQLRHELALKASLLEVYTAQEEADSALPSPTEGDDVPVSTLTRKIHELEQENNQLKAESQSQLSHLEEEEKKELQLIRDCVRQLSDVTKESSHLQEELCRRTEVNLRQQQEILTLNAQLSDMQRYAQSLRAEADELRAQLALSRGLQEQQSEELLEARARYLDLKEAFLELQAQLRQRQNEEPTLASRHSTIWGGRAAASTSNPPSLGSELQACLADQSSQAQIGSCTGGPDGLPSFKPACSPWSQSEESEESDCNDSQYSSLSSLGLSPRKERRGSSRRLLPGLWGSTTARPFRLSDKLLMVKPLEGSETLKQWQRLATPGLSDLFEDQGSGVRLKGGLPVQPPLEPPHDLSEMDQDEMDHKGLAGKAGRGLPDGVALRCWVQGPGWEPEAPWLRLQACLGKLNSGSSESRVPSVLLRTQQEKPVPGTPPSSPVVQRRATSRLLRSYRASHGAHSPARPSKLAILHEGEVAVATQQQTASPEVPLLQGGAQSTSSTVSS</sequence>
<gene>
    <name evidence="7" type="ORF">V5799_008296</name>
</gene>
<evidence type="ECO:0000313" key="7">
    <source>
        <dbReference type="EMBL" id="KAK8785335.1"/>
    </source>
</evidence>
<evidence type="ECO:0000256" key="1">
    <source>
        <dbReference type="ARBA" id="ARBA00004173"/>
    </source>
</evidence>
<organism evidence="7 8">
    <name type="scientific">Amblyomma americanum</name>
    <name type="common">Lone star tick</name>
    <dbReference type="NCBI Taxonomy" id="6943"/>
    <lineage>
        <taxon>Eukaryota</taxon>
        <taxon>Metazoa</taxon>
        <taxon>Ecdysozoa</taxon>
        <taxon>Arthropoda</taxon>
        <taxon>Chelicerata</taxon>
        <taxon>Arachnida</taxon>
        <taxon>Acari</taxon>
        <taxon>Parasitiformes</taxon>
        <taxon>Ixodida</taxon>
        <taxon>Ixodoidea</taxon>
        <taxon>Ixodidae</taxon>
        <taxon>Amblyomminae</taxon>
        <taxon>Amblyomma</taxon>
    </lineage>
</organism>
<reference evidence="7 8" key="1">
    <citation type="journal article" date="2023" name="Arcadia Sci">
        <title>De novo assembly of a long-read Amblyomma americanum tick genome.</title>
        <authorList>
            <person name="Chou S."/>
            <person name="Poskanzer K.E."/>
            <person name="Rollins M."/>
            <person name="Thuy-Boun P.S."/>
        </authorList>
    </citation>
    <scope>NUCLEOTIDE SEQUENCE [LARGE SCALE GENOMIC DNA]</scope>
    <source>
        <strain evidence="7">F_SG_1</strain>
        <tissue evidence="7">Salivary glands</tissue>
    </source>
</reference>
<dbReference type="PANTHER" id="PTHR15751">
    <property type="entry name" value="TRAFFICKING KINESIN-BINDING PROTEIN"/>
    <property type="match status" value="1"/>
</dbReference>
<dbReference type="GO" id="GO:0017022">
    <property type="term" value="F:myosin binding"/>
    <property type="evidence" value="ECO:0007669"/>
    <property type="project" value="TreeGrafter"/>
</dbReference>
<evidence type="ECO:0000259" key="6">
    <source>
        <dbReference type="SMART" id="SM01424"/>
    </source>
</evidence>
<keyword evidence="8" id="KW-1185">Reference proteome</keyword>
<comment type="subcellular location">
    <subcellularLocation>
        <location evidence="1">Mitochondrion</location>
    </subcellularLocation>
</comment>
<evidence type="ECO:0000256" key="4">
    <source>
        <dbReference type="SAM" id="Coils"/>
    </source>
</evidence>
<feature type="region of interest" description="Disordered" evidence="5">
    <location>
        <begin position="454"/>
        <end position="494"/>
    </location>
</feature>
<evidence type="ECO:0000256" key="3">
    <source>
        <dbReference type="ARBA" id="ARBA00023128"/>
    </source>
</evidence>
<feature type="region of interest" description="Disordered" evidence="5">
    <location>
        <begin position="394"/>
        <end position="426"/>
    </location>
</feature>
<evidence type="ECO:0000256" key="2">
    <source>
        <dbReference type="ARBA" id="ARBA00023054"/>
    </source>
</evidence>
<protein>
    <recommendedName>
        <fullName evidence="6">HAP1 N-terminal domain-containing protein</fullName>
    </recommendedName>
</protein>
<keyword evidence="3" id="KW-0496">Mitochondrion</keyword>
<dbReference type="Proteomes" id="UP001321473">
    <property type="component" value="Unassembled WGS sequence"/>
</dbReference>
<name>A0AAQ4FF55_AMBAM</name>
<dbReference type="SMART" id="SM01424">
    <property type="entry name" value="HAP1_N"/>
    <property type="match status" value="1"/>
</dbReference>
<dbReference type="GO" id="GO:0031410">
    <property type="term" value="C:cytoplasmic vesicle"/>
    <property type="evidence" value="ECO:0007669"/>
    <property type="project" value="TreeGrafter"/>
</dbReference>
<feature type="compositionally biased region" description="Polar residues" evidence="5">
    <location>
        <begin position="706"/>
        <end position="716"/>
    </location>
</feature>
<dbReference type="GO" id="GO:0005739">
    <property type="term" value="C:mitochondrion"/>
    <property type="evidence" value="ECO:0007669"/>
    <property type="project" value="UniProtKB-SubCell"/>
</dbReference>
<feature type="coiled-coil region" evidence="4">
    <location>
        <begin position="195"/>
        <end position="222"/>
    </location>
</feature>
<feature type="coiled-coil region" evidence="4">
    <location>
        <begin position="254"/>
        <end position="288"/>
    </location>
</feature>
<evidence type="ECO:0000256" key="5">
    <source>
        <dbReference type="SAM" id="MobiDB-lite"/>
    </source>
</evidence>
<feature type="region of interest" description="Disordered" evidence="5">
    <location>
        <begin position="636"/>
        <end position="656"/>
    </location>
</feature>
<feature type="region of interest" description="Disordered" evidence="5">
    <location>
        <begin position="688"/>
        <end position="716"/>
    </location>
</feature>
<dbReference type="GO" id="GO:0048311">
    <property type="term" value="P:mitochondrion distribution"/>
    <property type="evidence" value="ECO:0007669"/>
    <property type="project" value="TreeGrafter"/>
</dbReference>
<evidence type="ECO:0000313" key="8">
    <source>
        <dbReference type="Proteomes" id="UP001321473"/>
    </source>
</evidence>
<dbReference type="GO" id="GO:0047496">
    <property type="term" value="P:vesicle transport along microtubule"/>
    <property type="evidence" value="ECO:0007669"/>
    <property type="project" value="TreeGrafter"/>
</dbReference>
<accession>A0AAQ4FF55</accession>
<feature type="domain" description="HAP1 N-terminal" evidence="6">
    <location>
        <begin position="98"/>
        <end position="397"/>
    </location>
</feature>
<dbReference type="Pfam" id="PF04849">
    <property type="entry name" value="HAP1_N"/>
    <property type="match status" value="1"/>
</dbReference>
<dbReference type="InterPro" id="IPR051946">
    <property type="entry name" value="Intracell_Traff-Reg"/>
</dbReference>
<dbReference type="InterPro" id="IPR006933">
    <property type="entry name" value="HAP1_N"/>
</dbReference>
<dbReference type="GO" id="GO:0006605">
    <property type="term" value="P:protein targeting"/>
    <property type="evidence" value="ECO:0007669"/>
    <property type="project" value="TreeGrafter"/>
</dbReference>